<dbReference type="HOGENOM" id="CLU_2877513_0_0_9"/>
<name>U5SG07_9LACT</name>
<dbReference type="EMBL" id="CP006812">
    <property type="protein sequence ID" value="AGY82812.1"/>
    <property type="molecule type" value="Genomic_DNA"/>
</dbReference>
<evidence type="ECO:0000313" key="2">
    <source>
        <dbReference type="EMBL" id="AGY82812.1"/>
    </source>
</evidence>
<keyword evidence="1" id="KW-0812">Transmembrane</keyword>
<sequence length="63" mass="7391">MGLPTLLKIVTATDMMSMIILIIMWGNEFLNGYTDNLLFKILFILIGFVRVYYYIRKLKSINI</sequence>
<organism evidence="2 3">
    <name type="scientific">Carnobacterium inhibens subsp. gilichinskyi</name>
    <dbReference type="NCBI Taxonomy" id="1266845"/>
    <lineage>
        <taxon>Bacteria</taxon>
        <taxon>Bacillati</taxon>
        <taxon>Bacillota</taxon>
        <taxon>Bacilli</taxon>
        <taxon>Lactobacillales</taxon>
        <taxon>Carnobacteriaceae</taxon>
        <taxon>Carnobacterium</taxon>
    </lineage>
</organism>
<protein>
    <submittedName>
        <fullName evidence="2">Uncharacterized protein</fullName>
    </submittedName>
</protein>
<keyword evidence="1" id="KW-0472">Membrane</keyword>
<evidence type="ECO:0000256" key="1">
    <source>
        <dbReference type="SAM" id="Phobius"/>
    </source>
</evidence>
<proteinExistence type="predicted"/>
<dbReference type="STRING" id="1266845.Q783_06065"/>
<evidence type="ECO:0000313" key="3">
    <source>
        <dbReference type="Proteomes" id="UP000017469"/>
    </source>
</evidence>
<dbReference type="Proteomes" id="UP000017469">
    <property type="component" value="Chromosome"/>
</dbReference>
<keyword evidence="1" id="KW-1133">Transmembrane helix</keyword>
<feature type="transmembrane region" description="Helical" evidence="1">
    <location>
        <begin position="7"/>
        <end position="25"/>
    </location>
</feature>
<gene>
    <name evidence="2" type="ORF">Q783_06065</name>
</gene>
<feature type="transmembrane region" description="Helical" evidence="1">
    <location>
        <begin position="37"/>
        <end position="55"/>
    </location>
</feature>
<dbReference type="KEGG" id="caw:Q783_06065"/>
<dbReference type="AlphaFoldDB" id="U5SG07"/>
<accession>U5SG07</accession>
<reference evidence="2 3" key="1">
    <citation type="journal article" date="2013" name="Genome Announc.">
        <title>Complete Genome Sequence of Carnobacterium gilichinskyi Strain WN1359T (DSM 27470T).</title>
        <authorList>
            <person name="Leonard M.T."/>
            <person name="Panayotova N."/>
            <person name="Farmerie W.G."/>
            <person name="Triplett E.W."/>
            <person name="Nicholson W.L."/>
        </authorList>
    </citation>
    <scope>NUCLEOTIDE SEQUENCE [LARGE SCALE GENOMIC DNA]</scope>
    <source>
        <strain evidence="2 3">WN1359</strain>
    </source>
</reference>